<evidence type="ECO:0000256" key="1">
    <source>
        <dbReference type="SAM" id="MobiDB-lite"/>
    </source>
</evidence>
<accession>X5DQ78</accession>
<dbReference type="EMBL" id="CP006842">
    <property type="protein sequence ID" value="AHW65373.1"/>
    <property type="molecule type" value="Genomic_DNA"/>
</dbReference>
<dbReference type="Proteomes" id="UP000023703">
    <property type="component" value="Chromosome"/>
</dbReference>
<organism evidence="3 4">
    <name type="scientific">Corynebacterium glyciniphilum AJ 3170</name>
    <dbReference type="NCBI Taxonomy" id="1404245"/>
    <lineage>
        <taxon>Bacteria</taxon>
        <taxon>Bacillati</taxon>
        <taxon>Actinomycetota</taxon>
        <taxon>Actinomycetes</taxon>
        <taxon>Mycobacteriales</taxon>
        <taxon>Corynebacteriaceae</taxon>
        <taxon>Corynebacterium</taxon>
    </lineage>
</organism>
<dbReference type="AlphaFoldDB" id="X5DQ78"/>
<feature type="signal peptide" evidence="2">
    <location>
        <begin position="1"/>
        <end position="36"/>
    </location>
</feature>
<gene>
    <name evidence="3" type="ORF">CGLY_14685</name>
</gene>
<dbReference type="RefSeq" id="WP_038550390.1">
    <property type="nucleotide sequence ID" value="NZ_CP006842.1"/>
</dbReference>
<dbReference type="PROSITE" id="PS51318">
    <property type="entry name" value="TAT"/>
    <property type="match status" value="1"/>
</dbReference>
<feature type="region of interest" description="Disordered" evidence="1">
    <location>
        <begin position="34"/>
        <end position="63"/>
    </location>
</feature>
<evidence type="ECO:0000313" key="4">
    <source>
        <dbReference type="Proteomes" id="UP000023703"/>
    </source>
</evidence>
<dbReference type="STRING" id="1404245.CGLY_14685"/>
<evidence type="ECO:0000256" key="2">
    <source>
        <dbReference type="SAM" id="SignalP"/>
    </source>
</evidence>
<proteinExistence type="predicted"/>
<sequence length="87" mass="8980">MPYSPTSRPSSTSRRLVLAATAAALTAGLSTGIASADTPEAPEATAATATSSILGSSGSSSWTDTKRAISDIFSCKYNPNLPWCRNR</sequence>
<evidence type="ECO:0000313" key="3">
    <source>
        <dbReference type="EMBL" id="AHW65373.1"/>
    </source>
</evidence>
<keyword evidence="2" id="KW-0732">Signal</keyword>
<protein>
    <submittedName>
        <fullName evidence="3">Putative secreted protein</fullName>
    </submittedName>
</protein>
<name>X5DQ78_9CORY</name>
<feature type="chain" id="PRO_5004955977" evidence="2">
    <location>
        <begin position="37"/>
        <end position="87"/>
    </location>
</feature>
<dbReference type="HOGENOM" id="CLU_2478054_0_0_11"/>
<keyword evidence="4" id="KW-1185">Reference proteome</keyword>
<dbReference type="KEGG" id="cgy:CGLY_14685"/>
<reference evidence="3 4" key="1">
    <citation type="journal article" date="2015" name="Int. J. Syst. Evol. Microbiol.">
        <title>Revisiting Corynebacterium glyciniphilum (ex Kubota et al., 1972) sp. nov., nom. rev., isolated from putrefied banana.</title>
        <authorList>
            <person name="Al-Dilaimi A."/>
            <person name="Bednarz H."/>
            <person name="Lomker A."/>
            <person name="Niehaus K."/>
            <person name="Kalinowski J."/>
            <person name="Ruckert C."/>
        </authorList>
    </citation>
    <scope>NUCLEOTIDE SEQUENCE [LARGE SCALE GENOMIC DNA]</scope>
    <source>
        <strain evidence="3">AJ 3170</strain>
    </source>
</reference>
<dbReference type="InterPro" id="IPR006311">
    <property type="entry name" value="TAT_signal"/>
</dbReference>